<evidence type="ECO:0000256" key="4">
    <source>
        <dbReference type="PROSITE-ProRule" id="PRU00023"/>
    </source>
</evidence>
<dbReference type="EMBL" id="JAGSXJ010000029">
    <property type="protein sequence ID" value="KAH6670952.1"/>
    <property type="molecule type" value="Genomic_DNA"/>
</dbReference>
<dbReference type="SMART" id="SM00248">
    <property type="entry name" value="ANK"/>
    <property type="match status" value="4"/>
</dbReference>
<evidence type="ECO:0000256" key="3">
    <source>
        <dbReference type="ARBA" id="ARBA00023043"/>
    </source>
</evidence>
<dbReference type="GO" id="GO:0019706">
    <property type="term" value="F:protein-cysteine S-palmitoyltransferase activity"/>
    <property type="evidence" value="ECO:0007669"/>
    <property type="project" value="UniProtKB-EC"/>
</dbReference>
<dbReference type="PROSITE" id="PS50297">
    <property type="entry name" value="ANK_REP_REGION"/>
    <property type="match status" value="1"/>
</dbReference>
<name>A0A9P8V380_9PEZI</name>
<sequence length="484" mass="53975">MSEPSPPSPTLEAAEAFLTSIAGPNDGLNVLPLYSKSDTGNLMGRIEATQALDPMNFVLPITRLGTDTTYRGDYPTDEEYNLASNSHKLRREIVDSFYDAIIKRRPEIVSQFVSNGLVSPDVTLEGKDGYPHKPRTPLLAAVAAGDASMIRLLVSLGATVELVGFCIVSENPRYTANLTPLQLAAGMGRLSLVKVLREEFGADDAFVAPNGETALWLARRFRHREVVDYLPAVKAGGWVRFRSSREHEVQRLLLAMRRSSMICLIRFTFWGLPKALLWNLPKEVWQNREKIKKWCKRQVVKFPGRAKRAVKALGRGIKKAPEAMKKLVEKMVEVVWKFLKAIPQALAVVAAWVANGAKAIGKGISDAFIAIFGVIHTAIVAVMEWFSTITLQDVLNGVTAMLEAVFIRFPKAVWSFVGDFGEMAWKFAKKFPLYLGVVCYGILYVLWWTVKWPAVASWTVLAAVGRVIARMFDEIVICFDPKRM</sequence>
<evidence type="ECO:0000313" key="7">
    <source>
        <dbReference type="Proteomes" id="UP000770015"/>
    </source>
</evidence>
<feature type="repeat" description="ANK" evidence="4">
    <location>
        <begin position="133"/>
        <end position="165"/>
    </location>
</feature>
<keyword evidence="7" id="KW-1185">Reference proteome</keyword>
<dbReference type="OrthoDB" id="4772757at2759"/>
<evidence type="ECO:0000256" key="1">
    <source>
        <dbReference type="ARBA" id="ARBA00012210"/>
    </source>
</evidence>
<dbReference type="Proteomes" id="UP000770015">
    <property type="component" value="Unassembled WGS sequence"/>
</dbReference>
<evidence type="ECO:0000313" key="6">
    <source>
        <dbReference type="EMBL" id="KAH6670952.1"/>
    </source>
</evidence>
<dbReference type="InterPro" id="IPR002110">
    <property type="entry name" value="Ankyrin_rpt"/>
</dbReference>
<comment type="caution">
    <text evidence="6">The sequence shown here is derived from an EMBL/GenBank/DDBJ whole genome shotgun (WGS) entry which is preliminary data.</text>
</comment>
<proteinExistence type="predicted"/>
<dbReference type="PROSITE" id="PS50088">
    <property type="entry name" value="ANK_REPEAT"/>
    <property type="match status" value="1"/>
</dbReference>
<accession>A0A9P8V380</accession>
<dbReference type="SUPFAM" id="SSF48403">
    <property type="entry name" value="Ankyrin repeat"/>
    <property type="match status" value="1"/>
</dbReference>
<evidence type="ECO:0000256" key="2">
    <source>
        <dbReference type="ARBA" id="ARBA00022737"/>
    </source>
</evidence>
<dbReference type="PANTHER" id="PTHR24161:SF85">
    <property type="entry name" value="PALMITOYLTRANSFERASE HIP14"/>
    <property type="match status" value="1"/>
</dbReference>
<keyword evidence="5" id="KW-0472">Membrane</keyword>
<dbReference type="Gene3D" id="1.25.40.20">
    <property type="entry name" value="Ankyrin repeat-containing domain"/>
    <property type="match status" value="1"/>
</dbReference>
<feature type="transmembrane region" description="Helical" evidence="5">
    <location>
        <begin position="431"/>
        <end position="450"/>
    </location>
</feature>
<reference evidence="6" key="1">
    <citation type="journal article" date="2021" name="Nat. Commun.">
        <title>Genetic determinants of endophytism in the Arabidopsis root mycobiome.</title>
        <authorList>
            <person name="Mesny F."/>
            <person name="Miyauchi S."/>
            <person name="Thiergart T."/>
            <person name="Pickel B."/>
            <person name="Atanasova L."/>
            <person name="Karlsson M."/>
            <person name="Huettel B."/>
            <person name="Barry K.W."/>
            <person name="Haridas S."/>
            <person name="Chen C."/>
            <person name="Bauer D."/>
            <person name="Andreopoulos W."/>
            <person name="Pangilinan J."/>
            <person name="LaButti K."/>
            <person name="Riley R."/>
            <person name="Lipzen A."/>
            <person name="Clum A."/>
            <person name="Drula E."/>
            <person name="Henrissat B."/>
            <person name="Kohler A."/>
            <person name="Grigoriev I.V."/>
            <person name="Martin F.M."/>
            <person name="Hacquard S."/>
        </authorList>
    </citation>
    <scope>NUCLEOTIDE SEQUENCE</scope>
    <source>
        <strain evidence="6">MPI-SDFR-AT-0117</strain>
    </source>
</reference>
<keyword evidence="2" id="KW-0677">Repeat</keyword>
<dbReference type="EC" id="2.3.1.225" evidence="1"/>
<keyword evidence="5" id="KW-0812">Transmembrane</keyword>
<feature type="transmembrane region" description="Helical" evidence="5">
    <location>
        <begin position="367"/>
        <end position="388"/>
    </location>
</feature>
<organism evidence="6 7">
    <name type="scientific">Plectosphaerella plurivora</name>
    <dbReference type="NCBI Taxonomy" id="936078"/>
    <lineage>
        <taxon>Eukaryota</taxon>
        <taxon>Fungi</taxon>
        <taxon>Dikarya</taxon>
        <taxon>Ascomycota</taxon>
        <taxon>Pezizomycotina</taxon>
        <taxon>Sordariomycetes</taxon>
        <taxon>Hypocreomycetidae</taxon>
        <taxon>Glomerellales</taxon>
        <taxon>Plectosphaerellaceae</taxon>
        <taxon>Plectosphaerella</taxon>
    </lineage>
</organism>
<dbReference type="PANTHER" id="PTHR24161">
    <property type="entry name" value="ANK_REP_REGION DOMAIN-CONTAINING PROTEIN-RELATED"/>
    <property type="match status" value="1"/>
</dbReference>
<gene>
    <name evidence="6" type="ORF">F5X68DRAFT_278833</name>
</gene>
<keyword evidence="5" id="KW-1133">Transmembrane helix</keyword>
<evidence type="ECO:0000256" key="5">
    <source>
        <dbReference type="SAM" id="Phobius"/>
    </source>
</evidence>
<dbReference type="AlphaFoldDB" id="A0A9P8V380"/>
<dbReference type="InterPro" id="IPR036770">
    <property type="entry name" value="Ankyrin_rpt-contain_sf"/>
</dbReference>
<protein>
    <recommendedName>
        <fullName evidence="1">protein S-acyltransferase</fullName>
        <ecNumber evidence="1">2.3.1.225</ecNumber>
    </recommendedName>
</protein>
<keyword evidence="3 4" id="KW-0040">ANK repeat</keyword>